<proteinExistence type="predicted"/>
<dbReference type="Pfam" id="PF13549">
    <property type="entry name" value="ATP-grasp_5"/>
    <property type="match status" value="1"/>
</dbReference>
<comment type="caution">
    <text evidence="6">The sequence shown here is derived from an EMBL/GenBank/DDBJ whole genome shotgun (WGS) entry which is preliminary data.</text>
</comment>
<evidence type="ECO:0000313" key="7">
    <source>
        <dbReference type="Proteomes" id="UP001594351"/>
    </source>
</evidence>
<dbReference type="InterPro" id="IPR032875">
    <property type="entry name" value="Succ_CoA_lig_flav_dom"/>
</dbReference>
<feature type="domain" description="ATP-grasp" evidence="5">
    <location>
        <begin position="493"/>
        <end position="529"/>
    </location>
</feature>
<dbReference type="EMBL" id="JBHPBY010000049">
    <property type="protein sequence ID" value="MFC1849624.1"/>
    <property type="molecule type" value="Genomic_DNA"/>
</dbReference>
<reference evidence="6 7" key="1">
    <citation type="submission" date="2024-09" db="EMBL/GenBank/DDBJ databases">
        <title>Laminarin stimulates single cell rates of sulfate reduction while oxygen inhibits transcriptomic activity in coastal marine sediment.</title>
        <authorList>
            <person name="Lindsay M."/>
            <person name="Orcutt B."/>
            <person name="Emerson D."/>
            <person name="Stepanauskas R."/>
            <person name="D'Angelo T."/>
        </authorList>
    </citation>
    <scope>NUCLEOTIDE SEQUENCE [LARGE SCALE GENOMIC DNA]</scope>
    <source>
        <strain evidence="6">SAG AM-311-K15</strain>
    </source>
</reference>
<dbReference type="SUPFAM" id="SSF51735">
    <property type="entry name" value="NAD(P)-binding Rossmann-fold domains"/>
    <property type="match status" value="1"/>
</dbReference>
<dbReference type="InterPro" id="IPR003781">
    <property type="entry name" value="CoA-bd"/>
</dbReference>
<accession>A0ABV6YTU0</accession>
<dbReference type="PANTHER" id="PTHR43334">
    <property type="entry name" value="ACETATE--COA LIGASE [ADP-FORMING]"/>
    <property type="match status" value="1"/>
</dbReference>
<evidence type="ECO:0000313" key="6">
    <source>
        <dbReference type="EMBL" id="MFC1849624.1"/>
    </source>
</evidence>
<dbReference type="InterPro" id="IPR016102">
    <property type="entry name" value="Succinyl-CoA_synth-like"/>
</dbReference>
<evidence type="ECO:0000256" key="1">
    <source>
        <dbReference type="ARBA" id="ARBA00022598"/>
    </source>
</evidence>
<keyword evidence="1 6" id="KW-0436">Ligase</keyword>
<dbReference type="Gene3D" id="3.30.1490.20">
    <property type="entry name" value="ATP-grasp fold, A domain"/>
    <property type="match status" value="1"/>
</dbReference>
<dbReference type="PANTHER" id="PTHR43334:SF1">
    <property type="entry name" value="3-HYDROXYPROPIONATE--COA LIGASE [ADP-FORMING]"/>
    <property type="match status" value="1"/>
</dbReference>
<dbReference type="Pfam" id="PF13607">
    <property type="entry name" value="Succ_CoA_lig"/>
    <property type="match status" value="1"/>
</dbReference>
<name>A0ABV6YTU0_UNCC1</name>
<protein>
    <submittedName>
        <fullName evidence="6">Acetate--CoA ligase family protein</fullName>
    </submittedName>
</protein>
<dbReference type="GO" id="GO:0016874">
    <property type="term" value="F:ligase activity"/>
    <property type="evidence" value="ECO:0007669"/>
    <property type="project" value="UniProtKB-KW"/>
</dbReference>
<gene>
    <name evidence="6" type="ORF">ACFL27_05385</name>
</gene>
<dbReference type="Proteomes" id="UP001594351">
    <property type="component" value="Unassembled WGS sequence"/>
</dbReference>
<dbReference type="SUPFAM" id="SSF56059">
    <property type="entry name" value="Glutathione synthetase ATP-binding domain-like"/>
    <property type="match status" value="1"/>
</dbReference>
<dbReference type="PROSITE" id="PS50975">
    <property type="entry name" value="ATP_GRASP"/>
    <property type="match status" value="1"/>
</dbReference>
<dbReference type="SUPFAM" id="SSF52210">
    <property type="entry name" value="Succinyl-CoA synthetase domains"/>
    <property type="match status" value="2"/>
</dbReference>
<dbReference type="InterPro" id="IPR051538">
    <property type="entry name" value="Acyl-CoA_Synth/Transferase"/>
</dbReference>
<dbReference type="Pfam" id="PF13380">
    <property type="entry name" value="CoA_binding_2"/>
    <property type="match status" value="1"/>
</dbReference>
<dbReference type="InterPro" id="IPR011761">
    <property type="entry name" value="ATP-grasp"/>
</dbReference>
<dbReference type="Gene3D" id="3.30.470.20">
    <property type="entry name" value="ATP-grasp fold, B domain"/>
    <property type="match status" value="1"/>
</dbReference>
<evidence type="ECO:0000256" key="4">
    <source>
        <dbReference type="PROSITE-ProRule" id="PRU00409"/>
    </source>
</evidence>
<dbReference type="InterPro" id="IPR013815">
    <property type="entry name" value="ATP_grasp_subdomain_1"/>
</dbReference>
<dbReference type="InterPro" id="IPR036291">
    <property type="entry name" value="NAD(P)-bd_dom_sf"/>
</dbReference>
<evidence type="ECO:0000259" key="5">
    <source>
        <dbReference type="PROSITE" id="PS50975"/>
    </source>
</evidence>
<keyword evidence="7" id="KW-1185">Reference proteome</keyword>
<keyword evidence="3 4" id="KW-0067">ATP-binding</keyword>
<dbReference type="InterPro" id="IPR043938">
    <property type="entry name" value="Ligase_CoA_dom"/>
</dbReference>
<evidence type="ECO:0000256" key="3">
    <source>
        <dbReference type="ARBA" id="ARBA00022840"/>
    </source>
</evidence>
<dbReference type="Gene3D" id="3.40.50.261">
    <property type="entry name" value="Succinyl-CoA synthetase domains"/>
    <property type="match status" value="2"/>
</dbReference>
<sequence>MAHPLESIFRPKTIAVIGTSRQEGTIGREILYNLLEFEFNGMVFPVNPKAPVIHSMKCYRSILEIPEDVDLAIIVVPKEHILRAAEECGLKGVKGIVAITAGFKEIGSQGVELERRLLEIVQRYKMRMIGPNCMGVINTEKDYMMNATFASGKPLPGHVAFISQSGALGAAILGHARELRLGISKFVSIGNKADTAADDLLDFLKDDEETRLILLYLENFGNPRRFTKVAKEISRQKPIIAVKSGRTLAGARAASSHTGALAGLDVAADALFEQCGVLRVTSVEELFDLAMAFNSQPIPKGDRVAIITNAGGPAIMATDACVNLGLTLPRLKPETRAKLKKMLPEEASIENPVDMIGSAKEKHYAEALQVVLPDDSIDTLLAIFVPPMVTGSLEVVATINRISKQFAKPVLGCFMGRQDVLQNIESKPGEMIPIYPYPESAVKAIEAMVRYRAWQMKPESSIRTFPVQREKVTLILEQVRQEQRRWLTEGEISEVMAAYAFPLPCSAIVRNVDEALAAIKDIGYPVVLKVTAPGLLHKSDVGGVLVDIRNDRELTQSIHQLSTNMATVKDTYPTYRIIIQQLIKGGRETIMGMALDPGFGPLIMFGLGGIYVEILKDVSFRVNPISELAAREMIESLRAKDLLMGARGEKPVHIDSIIENLQRLSQLVADFDILEQIDINPFIFSEDPAKCFVIDARIAVKLEKAAETKKPAAFQ</sequence>
<dbReference type="Gene3D" id="3.40.50.720">
    <property type="entry name" value="NAD(P)-binding Rossmann-like Domain"/>
    <property type="match status" value="1"/>
</dbReference>
<dbReference type="Pfam" id="PF19045">
    <property type="entry name" value="Ligase_CoA_2"/>
    <property type="match status" value="1"/>
</dbReference>
<evidence type="ECO:0000256" key="2">
    <source>
        <dbReference type="ARBA" id="ARBA00022741"/>
    </source>
</evidence>
<dbReference type="SMART" id="SM00881">
    <property type="entry name" value="CoA_binding"/>
    <property type="match status" value="1"/>
</dbReference>
<organism evidence="6 7">
    <name type="scientific">candidate division CSSED10-310 bacterium</name>
    <dbReference type="NCBI Taxonomy" id="2855610"/>
    <lineage>
        <taxon>Bacteria</taxon>
        <taxon>Bacteria division CSSED10-310</taxon>
    </lineage>
</organism>
<keyword evidence="2 4" id="KW-0547">Nucleotide-binding</keyword>